<gene>
    <name evidence="3" type="ordered locus">Avi_3439</name>
</gene>
<accession>B9K003</accession>
<proteinExistence type="predicted"/>
<sequence length="324" mass="35675">MDENGRGINGMKEFGMGYDDASGKQAILTRRGLLGGIAATLAAPSFAHAFDVPAEPRLLHHDYMKMRERFRTRLLQKGPAPDKYEPLTAPAGANRIFYRSGRGGELTLAAWVSSYKRERKLKPAVLFLHGGNAMGAGQWEPLKGYADAGYVVMMPSMRGENGQMGIFSGFYDEVDDVLAAADRLAHLPGVDRERVFLAGHSIGGTLAMLAAMSTHRFRASVPISGNPNAFRFFNRYPEDIRFDDSRPHEFEVRSAVCYAHSFKCPVKLLHAETETSFEDNAALLIKRARAANAIISSQEVEGNHTSEIPHAVEASMQFFHQVAA</sequence>
<dbReference type="eggNOG" id="COG1506">
    <property type="taxonomic scope" value="Bacteria"/>
</dbReference>
<dbReference type="InterPro" id="IPR029058">
    <property type="entry name" value="AB_hydrolase_fold"/>
</dbReference>
<dbReference type="PANTHER" id="PTHR22946">
    <property type="entry name" value="DIENELACTONE HYDROLASE DOMAIN-CONTAINING PROTEIN-RELATED"/>
    <property type="match status" value="1"/>
</dbReference>
<keyword evidence="1" id="KW-0378">Hydrolase</keyword>
<dbReference type="Gene3D" id="3.40.50.1820">
    <property type="entry name" value="alpha/beta hydrolase"/>
    <property type="match status" value="1"/>
</dbReference>
<organism evidence="3 4">
    <name type="scientific">Allorhizobium ampelinum (strain ATCC BAA-846 / DSM 112012 / S4)</name>
    <name type="common">Agrobacterium vitis (strain S4)</name>
    <dbReference type="NCBI Taxonomy" id="311402"/>
    <lineage>
        <taxon>Bacteria</taxon>
        <taxon>Pseudomonadati</taxon>
        <taxon>Pseudomonadota</taxon>
        <taxon>Alphaproteobacteria</taxon>
        <taxon>Hyphomicrobiales</taxon>
        <taxon>Rhizobiaceae</taxon>
        <taxon>Rhizobium/Agrobacterium group</taxon>
        <taxon>Allorhizobium</taxon>
        <taxon>Allorhizobium ampelinum</taxon>
    </lineage>
</organism>
<dbReference type="InterPro" id="IPR001375">
    <property type="entry name" value="Peptidase_S9_cat"/>
</dbReference>
<evidence type="ECO:0000313" key="3">
    <source>
        <dbReference type="EMBL" id="ACM37462.1"/>
    </source>
</evidence>
<dbReference type="KEGG" id="avi:Avi_3439"/>
<evidence type="ECO:0000313" key="4">
    <source>
        <dbReference type="Proteomes" id="UP000001596"/>
    </source>
</evidence>
<dbReference type="AlphaFoldDB" id="B9K003"/>
<dbReference type="Pfam" id="PF00326">
    <property type="entry name" value="Peptidase_S9"/>
    <property type="match status" value="1"/>
</dbReference>
<dbReference type="GO" id="GO:0008236">
    <property type="term" value="F:serine-type peptidase activity"/>
    <property type="evidence" value="ECO:0007669"/>
    <property type="project" value="InterPro"/>
</dbReference>
<dbReference type="HOGENOM" id="CLU_849595_0_0_5"/>
<evidence type="ECO:0000259" key="2">
    <source>
        <dbReference type="Pfam" id="PF00326"/>
    </source>
</evidence>
<dbReference type="InterPro" id="IPR050261">
    <property type="entry name" value="FrsA_esterase"/>
</dbReference>
<dbReference type="EMBL" id="CP000633">
    <property type="protein sequence ID" value="ACM37462.1"/>
    <property type="molecule type" value="Genomic_DNA"/>
</dbReference>
<evidence type="ECO:0000256" key="1">
    <source>
        <dbReference type="ARBA" id="ARBA00022801"/>
    </source>
</evidence>
<dbReference type="GO" id="GO:0006508">
    <property type="term" value="P:proteolysis"/>
    <property type="evidence" value="ECO:0007669"/>
    <property type="project" value="InterPro"/>
</dbReference>
<dbReference type="GO" id="GO:0052689">
    <property type="term" value="F:carboxylic ester hydrolase activity"/>
    <property type="evidence" value="ECO:0007669"/>
    <property type="project" value="UniProtKB-ARBA"/>
</dbReference>
<dbReference type="PANTHER" id="PTHR22946:SF9">
    <property type="entry name" value="POLYKETIDE TRANSFERASE AF380"/>
    <property type="match status" value="1"/>
</dbReference>
<dbReference type="SUPFAM" id="SSF53474">
    <property type="entry name" value="alpha/beta-Hydrolases"/>
    <property type="match status" value="1"/>
</dbReference>
<protein>
    <recommendedName>
        <fullName evidence="2">Peptidase S9 prolyl oligopeptidase catalytic domain-containing protein</fullName>
    </recommendedName>
</protein>
<feature type="domain" description="Peptidase S9 prolyl oligopeptidase catalytic" evidence="2">
    <location>
        <begin position="145"/>
        <end position="273"/>
    </location>
</feature>
<dbReference type="STRING" id="311402.Avi_3439"/>
<keyword evidence="4" id="KW-1185">Reference proteome</keyword>
<dbReference type="Proteomes" id="UP000001596">
    <property type="component" value="Chromosome 1"/>
</dbReference>
<name>B9K003_ALLAM</name>
<reference evidence="3 4" key="1">
    <citation type="journal article" date="2009" name="J. Bacteriol.">
        <title>Genome sequences of three Agrobacterium biovars help elucidate the evolution of multichromosome genomes in bacteria.</title>
        <authorList>
            <person name="Slater S.C."/>
            <person name="Goldman B.S."/>
            <person name="Goodner B."/>
            <person name="Setubal J.C."/>
            <person name="Farrand S.K."/>
            <person name="Nester E.W."/>
            <person name="Burr T.J."/>
            <person name="Banta L."/>
            <person name="Dickerman A.W."/>
            <person name="Paulsen I."/>
            <person name="Otten L."/>
            <person name="Suen G."/>
            <person name="Welch R."/>
            <person name="Almeida N.F."/>
            <person name="Arnold F."/>
            <person name="Burton O.T."/>
            <person name="Du Z."/>
            <person name="Ewing A."/>
            <person name="Godsy E."/>
            <person name="Heisel S."/>
            <person name="Houmiel K.L."/>
            <person name="Jhaveri J."/>
            <person name="Lu J."/>
            <person name="Miller N.M."/>
            <person name="Norton S."/>
            <person name="Chen Q."/>
            <person name="Phoolcharoen W."/>
            <person name="Ohlin V."/>
            <person name="Ondrusek D."/>
            <person name="Pride N."/>
            <person name="Stricklin S.L."/>
            <person name="Sun J."/>
            <person name="Wheeler C."/>
            <person name="Wilson L."/>
            <person name="Zhu H."/>
            <person name="Wood D.W."/>
        </authorList>
    </citation>
    <scope>NUCLEOTIDE SEQUENCE [LARGE SCALE GENOMIC DNA]</scope>
    <source>
        <strain evidence="4">S4 / ATCC BAA-846</strain>
    </source>
</reference>